<evidence type="ECO:0000259" key="4">
    <source>
        <dbReference type="Pfam" id="PF13559"/>
    </source>
</evidence>
<evidence type="ECO:0000313" key="6">
    <source>
        <dbReference type="Proteomes" id="UP000664288"/>
    </source>
</evidence>
<feature type="chain" id="PRO_5045408865" evidence="3">
    <location>
        <begin position="30"/>
        <end position="241"/>
    </location>
</feature>
<gene>
    <name evidence="5" type="ORF">J1C47_17790</name>
</gene>
<evidence type="ECO:0000256" key="1">
    <source>
        <dbReference type="SAM" id="MobiDB-lite"/>
    </source>
</evidence>
<feature type="signal peptide" evidence="3">
    <location>
        <begin position="1"/>
        <end position="29"/>
    </location>
</feature>
<accession>A0ABS3J8N3</accession>
<feature type="domain" description="Protein-glutamine gamma-glutamyltransferase-like C-terminal" evidence="4">
    <location>
        <begin position="166"/>
        <end position="232"/>
    </location>
</feature>
<proteinExistence type="predicted"/>
<evidence type="ECO:0000256" key="3">
    <source>
        <dbReference type="SAM" id="SignalP"/>
    </source>
</evidence>
<evidence type="ECO:0000313" key="5">
    <source>
        <dbReference type="EMBL" id="MBO0905500.1"/>
    </source>
</evidence>
<keyword evidence="3" id="KW-0732">Signal</keyword>
<keyword evidence="6" id="KW-1185">Reference proteome</keyword>
<feature type="region of interest" description="Disordered" evidence="1">
    <location>
        <begin position="66"/>
        <end position="89"/>
    </location>
</feature>
<keyword evidence="2" id="KW-0472">Membrane</keyword>
<comment type="caution">
    <text evidence="5">The sequence shown here is derived from an EMBL/GenBank/DDBJ whole genome shotgun (WGS) entry which is preliminary data.</text>
</comment>
<keyword evidence="2" id="KW-1133">Transmembrane helix</keyword>
<evidence type="ECO:0000256" key="2">
    <source>
        <dbReference type="SAM" id="Phobius"/>
    </source>
</evidence>
<dbReference type="RefSeq" id="WP_207352137.1">
    <property type="nucleotide sequence ID" value="NZ_JAFMPY010000022.1"/>
</dbReference>
<dbReference type="EMBL" id="JAFMPY010000022">
    <property type="protein sequence ID" value="MBO0905500.1"/>
    <property type="molecule type" value="Genomic_DNA"/>
</dbReference>
<dbReference type="Proteomes" id="UP000664288">
    <property type="component" value="Unassembled WGS sequence"/>
</dbReference>
<organism evidence="5 6">
    <name type="scientific">Jiella sonneratiae</name>
    <dbReference type="NCBI Taxonomy" id="2816856"/>
    <lineage>
        <taxon>Bacteria</taxon>
        <taxon>Pseudomonadati</taxon>
        <taxon>Pseudomonadota</taxon>
        <taxon>Alphaproteobacteria</taxon>
        <taxon>Hyphomicrobiales</taxon>
        <taxon>Aurantimonadaceae</taxon>
        <taxon>Jiella</taxon>
    </lineage>
</organism>
<dbReference type="Pfam" id="PF13559">
    <property type="entry name" value="DUF4129"/>
    <property type="match status" value="1"/>
</dbReference>
<keyword evidence="2" id="KW-0812">Transmembrane</keyword>
<sequence>MTRFDRCRCRFVAGAVAVVLAAVPCAARAEPSTGETDAAKRTAVGEAYLKSVEGRRLQTPIVYLSPDSDLGAAKPGDRGPDPLSDTPPHTLEWGGTGVLVVLALALALFLWLARGQLADLAGPRNRGFGSDAARGEAFADAELDRDLIAGLRRENDPRKGLRMVLERFLRLAAEDNAIVLKRSLTTRELMQRLPGSWAHRRQLEVLARQTELVLFGGRDIGAADYQRCLDLAEPFLKRTAT</sequence>
<dbReference type="InterPro" id="IPR025403">
    <property type="entry name" value="TgpA-like_C"/>
</dbReference>
<name>A0ABS3J8N3_9HYPH</name>
<reference evidence="5 6" key="1">
    <citation type="submission" date="2021-03" db="EMBL/GenBank/DDBJ databases">
        <title>Whole genome sequence of Jiella sp. MQZ13P-4.</title>
        <authorList>
            <person name="Tuo L."/>
        </authorList>
    </citation>
    <scope>NUCLEOTIDE SEQUENCE [LARGE SCALE GENOMIC DNA]</scope>
    <source>
        <strain evidence="5 6">MQZ13P-4</strain>
    </source>
</reference>
<feature type="transmembrane region" description="Helical" evidence="2">
    <location>
        <begin position="93"/>
        <end position="113"/>
    </location>
</feature>
<protein>
    <submittedName>
        <fullName evidence="5">DUF4129 domain-containing protein</fullName>
    </submittedName>
</protein>